<dbReference type="CDD" id="cd06926">
    <property type="entry name" value="RNAP_II_RPB11"/>
    <property type="match status" value="1"/>
</dbReference>
<dbReference type="InterPro" id="IPR036603">
    <property type="entry name" value="RBP11-like"/>
</dbReference>
<name>A0A7S4A5Q2_9STRA</name>
<dbReference type="InterPro" id="IPR022905">
    <property type="entry name" value="Rpo11-like"/>
</dbReference>
<protein>
    <recommendedName>
        <fullName evidence="6">DNA-directed RNA polymerase RBP11-like dimerisation domain-containing protein</fullName>
    </recommendedName>
</protein>
<keyword evidence="2" id="KW-0240">DNA-directed RNA polymerase</keyword>
<dbReference type="SUPFAM" id="SSF55257">
    <property type="entry name" value="RBP11-like subunits of RNA polymerase"/>
    <property type="match status" value="1"/>
</dbReference>
<evidence type="ECO:0000256" key="5">
    <source>
        <dbReference type="ARBA" id="ARBA00025751"/>
    </source>
</evidence>
<dbReference type="Gene3D" id="3.30.1360.10">
    <property type="entry name" value="RNA polymerase, RBP11-like subunit"/>
    <property type="match status" value="1"/>
</dbReference>
<evidence type="ECO:0000256" key="1">
    <source>
        <dbReference type="ARBA" id="ARBA00004123"/>
    </source>
</evidence>
<dbReference type="HAMAP" id="MF_00261">
    <property type="entry name" value="RNApol_arch_Rpo11"/>
    <property type="match status" value="1"/>
</dbReference>
<evidence type="ECO:0000256" key="2">
    <source>
        <dbReference type="ARBA" id="ARBA00022478"/>
    </source>
</evidence>
<dbReference type="PANTHER" id="PTHR13946">
    <property type="entry name" value="DNA-DIRECTED RNA POLYMERASE I,II,III"/>
    <property type="match status" value="1"/>
</dbReference>
<dbReference type="EMBL" id="HBIW01023066">
    <property type="protein sequence ID" value="CAE0704457.1"/>
    <property type="molecule type" value="Transcribed_RNA"/>
</dbReference>
<evidence type="ECO:0000256" key="4">
    <source>
        <dbReference type="ARBA" id="ARBA00023242"/>
    </source>
</evidence>
<comment type="similarity">
    <text evidence="5">Belongs to the archaeal Rpo11/eukaryotic RPB11/RPC19 RNA polymerase subunit family.</text>
</comment>
<dbReference type="GO" id="GO:0046983">
    <property type="term" value="F:protein dimerization activity"/>
    <property type="evidence" value="ECO:0007669"/>
    <property type="project" value="InterPro"/>
</dbReference>
<keyword evidence="4" id="KW-0539">Nucleus</keyword>
<dbReference type="Pfam" id="PF13656">
    <property type="entry name" value="RNA_pol_L_2"/>
    <property type="match status" value="1"/>
</dbReference>
<comment type="subcellular location">
    <subcellularLocation>
        <location evidence="1">Nucleus</location>
    </subcellularLocation>
</comment>
<feature type="domain" description="DNA-directed RNA polymerase RBP11-like dimerisation" evidence="6">
    <location>
        <begin position="32"/>
        <end position="101"/>
    </location>
</feature>
<organism evidence="7">
    <name type="scientific">Pelagomonas calceolata</name>
    <dbReference type="NCBI Taxonomy" id="35677"/>
    <lineage>
        <taxon>Eukaryota</taxon>
        <taxon>Sar</taxon>
        <taxon>Stramenopiles</taxon>
        <taxon>Ochrophyta</taxon>
        <taxon>Pelagophyceae</taxon>
        <taxon>Pelagomonadales</taxon>
        <taxon>Pelagomonadaceae</taxon>
        <taxon>Pelagomonas</taxon>
    </lineage>
</organism>
<reference evidence="7" key="1">
    <citation type="submission" date="2021-01" db="EMBL/GenBank/DDBJ databases">
        <authorList>
            <person name="Corre E."/>
            <person name="Pelletier E."/>
            <person name="Niang G."/>
            <person name="Scheremetjew M."/>
            <person name="Finn R."/>
            <person name="Kale V."/>
            <person name="Holt S."/>
            <person name="Cochrane G."/>
            <person name="Meng A."/>
            <person name="Brown T."/>
            <person name="Cohen L."/>
        </authorList>
    </citation>
    <scope>NUCLEOTIDE SEQUENCE</scope>
    <source>
        <strain evidence="7">CCMP1756</strain>
    </source>
</reference>
<dbReference type="PANTHER" id="PTHR13946:SF16">
    <property type="entry name" value="DNA-DIRECTED RNA POLYMERASE II SUBUNIT RPB11"/>
    <property type="match status" value="1"/>
</dbReference>
<keyword evidence="3" id="KW-0804">Transcription</keyword>
<evidence type="ECO:0000259" key="6">
    <source>
        <dbReference type="Pfam" id="PF13656"/>
    </source>
</evidence>
<keyword evidence="9" id="KW-1185">Reference proteome</keyword>
<evidence type="ECO:0000256" key="3">
    <source>
        <dbReference type="ARBA" id="ARBA00023163"/>
    </source>
</evidence>
<dbReference type="OrthoDB" id="10248581at2759"/>
<dbReference type="AlphaFoldDB" id="A0A7S4A5Q2"/>
<dbReference type="EMBL" id="CAKKNE010000006">
    <property type="protein sequence ID" value="CAH0378475.1"/>
    <property type="molecule type" value="Genomic_DNA"/>
</dbReference>
<reference evidence="8" key="2">
    <citation type="submission" date="2021-11" db="EMBL/GenBank/DDBJ databases">
        <authorList>
            <consortium name="Genoscope - CEA"/>
            <person name="William W."/>
        </authorList>
    </citation>
    <scope>NUCLEOTIDE SEQUENCE</scope>
</reference>
<evidence type="ECO:0000313" key="8">
    <source>
        <dbReference type="EMBL" id="CAH0378475.1"/>
    </source>
</evidence>
<sequence length="123" mass="13932">MNAPERHRSYQLDEGQARMTYEPDQRVASAGTFTINKEDHTVGNLLRMQLLRDGDTRFAGYQLPHPLEHVCHVKVETAPGRAPVEVMGGAVTDLRQEVELLDRGFRDECARAREEADARPMET</sequence>
<gene>
    <name evidence="7" type="ORF">PCAL00307_LOCUS19905</name>
    <name evidence="8" type="ORF">PECAL_6P00620</name>
</gene>
<dbReference type="Proteomes" id="UP000789595">
    <property type="component" value="Unassembled WGS sequence"/>
</dbReference>
<accession>A0A7S4A5Q2</accession>
<evidence type="ECO:0000313" key="7">
    <source>
        <dbReference type="EMBL" id="CAE0704457.1"/>
    </source>
</evidence>
<dbReference type="GO" id="GO:0006366">
    <property type="term" value="P:transcription by RNA polymerase II"/>
    <property type="evidence" value="ECO:0007669"/>
    <property type="project" value="InterPro"/>
</dbReference>
<dbReference type="InterPro" id="IPR037685">
    <property type="entry name" value="RBP11"/>
</dbReference>
<proteinExistence type="inferred from homology"/>
<dbReference type="GO" id="GO:0003899">
    <property type="term" value="F:DNA-directed RNA polymerase activity"/>
    <property type="evidence" value="ECO:0007669"/>
    <property type="project" value="InterPro"/>
</dbReference>
<dbReference type="GO" id="GO:0005665">
    <property type="term" value="C:RNA polymerase II, core complex"/>
    <property type="evidence" value="ECO:0007669"/>
    <property type="project" value="InterPro"/>
</dbReference>
<evidence type="ECO:0000313" key="9">
    <source>
        <dbReference type="Proteomes" id="UP000789595"/>
    </source>
</evidence>
<dbReference type="InterPro" id="IPR009025">
    <property type="entry name" value="RBP11-like_dimer"/>
</dbReference>